<organism evidence="5 6">
    <name type="scientific">Geodia barretti</name>
    <name type="common">Barrett's horny sponge</name>
    <dbReference type="NCBI Taxonomy" id="519541"/>
    <lineage>
        <taxon>Eukaryota</taxon>
        <taxon>Metazoa</taxon>
        <taxon>Porifera</taxon>
        <taxon>Demospongiae</taxon>
        <taxon>Heteroscleromorpha</taxon>
        <taxon>Tetractinellida</taxon>
        <taxon>Astrophorina</taxon>
        <taxon>Geodiidae</taxon>
        <taxon>Geodia</taxon>
    </lineage>
</organism>
<dbReference type="PROSITE" id="PS50011">
    <property type="entry name" value="PROTEIN_KINASE_DOM"/>
    <property type="match status" value="1"/>
</dbReference>
<reference evidence="5" key="1">
    <citation type="submission" date="2023-03" db="EMBL/GenBank/DDBJ databases">
        <authorList>
            <person name="Steffen K."/>
            <person name="Cardenas P."/>
        </authorList>
    </citation>
    <scope>NUCLEOTIDE SEQUENCE</scope>
</reference>
<dbReference type="Pfam" id="PF00069">
    <property type="entry name" value="Pkinase"/>
    <property type="match status" value="1"/>
</dbReference>
<dbReference type="GO" id="GO:0000226">
    <property type="term" value="P:microtubule cytoskeleton organization"/>
    <property type="evidence" value="ECO:0007669"/>
    <property type="project" value="TreeGrafter"/>
</dbReference>
<gene>
    <name evidence="5" type="ORF">GBAR_LOCUS2123</name>
</gene>
<evidence type="ECO:0000256" key="3">
    <source>
        <dbReference type="SAM" id="MobiDB-lite"/>
    </source>
</evidence>
<sequence>MISRRNVFGSSALTFRSLGVILYTMLTATMPFDDRDIPSFLSCIEKGIYPEPPEVSESAKDLLARMLDPRPVSRASVEDILSHPWLQQQPVQKHCSSRQRRHAAARTYTSEHNHHQNTLRLLTAPHTTRLTDRKSPPTNQSSGKTPVDTAAPHQTYPHPMLPLIIPPRNTNSQCLGFSSFNFFINTVFFFVLYVHPV</sequence>
<dbReference type="EMBL" id="CASHTH010000305">
    <property type="protein sequence ID" value="CAI7997268.1"/>
    <property type="molecule type" value="Genomic_DNA"/>
</dbReference>
<name>A0AA35QZC9_GEOBA</name>
<dbReference type="PANTHER" id="PTHR24346:SF76">
    <property type="entry name" value="NON-SPECIFIC SERINE_THREONINE PROTEIN KINASE"/>
    <property type="match status" value="1"/>
</dbReference>
<dbReference type="Gene3D" id="1.10.510.10">
    <property type="entry name" value="Transferase(Phosphotransferase) domain 1"/>
    <property type="match status" value="1"/>
</dbReference>
<dbReference type="GO" id="GO:0035556">
    <property type="term" value="P:intracellular signal transduction"/>
    <property type="evidence" value="ECO:0007669"/>
    <property type="project" value="TreeGrafter"/>
</dbReference>
<dbReference type="GO" id="GO:0005737">
    <property type="term" value="C:cytoplasm"/>
    <property type="evidence" value="ECO:0007669"/>
    <property type="project" value="TreeGrafter"/>
</dbReference>
<feature type="compositionally biased region" description="Polar residues" evidence="3">
    <location>
        <begin position="116"/>
        <end position="128"/>
    </location>
</feature>
<dbReference type="GO" id="GO:0050321">
    <property type="term" value="F:tau-protein kinase activity"/>
    <property type="evidence" value="ECO:0007669"/>
    <property type="project" value="TreeGrafter"/>
</dbReference>
<dbReference type="InterPro" id="IPR000719">
    <property type="entry name" value="Prot_kinase_dom"/>
</dbReference>
<accession>A0AA35QZC9</accession>
<comment type="caution">
    <text evidence="5">The sequence shown here is derived from an EMBL/GenBank/DDBJ whole genome shotgun (WGS) entry which is preliminary data.</text>
</comment>
<keyword evidence="2" id="KW-0067">ATP-binding</keyword>
<evidence type="ECO:0000313" key="6">
    <source>
        <dbReference type="Proteomes" id="UP001174909"/>
    </source>
</evidence>
<dbReference type="GO" id="GO:0005524">
    <property type="term" value="F:ATP binding"/>
    <property type="evidence" value="ECO:0007669"/>
    <property type="project" value="UniProtKB-KW"/>
</dbReference>
<keyword evidence="5" id="KW-0418">Kinase</keyword>
<feature type="region of interest" description="Disordered" evidence="3">
    <location>
        <begin position="102"/>
        <end position="159"/>
    </location>
</feature>
<evidence type="ECO:0000256" key="1">
    <source>
        <dbReference type="ARBA" id="ARBA00022741"/>
    </source>
</evidence>
<dbReference type="Proteomes" id="UP001174909">
    <property type="component" value="Unassembled WGS sequence"/>
</dbReference>
<feature type="domain" description="Protein kinase" evidence="4">
    <location>
        <begin position="1"/>
        <end position="86"/>
    </location>
</feature>
<evidence type="ECO:0000256" key="2">
    <source>
        <dbReference type="ARBA" id="ARBA00022840"/>
    </source>
</evidence>
<dbReference type="SUPFAM" id="SSF56112">
    <property type="entry name" value="Protein kinase-like (PK-like)"/>
    <property type="match status" value="1"/>
</dbReference>
<proteinExistence type="predicted"/>
<keyword evidence="5" id="KW-0808">Transferase</keyword>
<keyword evidence="1" id="KW-0547">Nucleotide-binding</keyword>
<dbReference type="PANTHER" id="PTHR24346">
    <property type="entry name" value="MAP/MICROTUBULE AFFINITY-REGULATING KINASE"/>
    <property type="match status" value="1"/>
</dbReference>
<dbReference type="AlphaFoldDB" id="A0AA35QZC9"/>
<dbReference type="InterPro" id="IPR011009">
    <property type="entry name" value="Kinase-like_dom_sf"/>
</dbReference>
<evidence type="ECO:0000313" key="5">
    <source>
        <dbReference type="EMBL" id="CAI7997268.1"/>
    </source>
</evidence>
<keyword evidence="6" id="KW-1185">Reference proteome</keyword>
<evidence type="ECO:0000259" key="4">
    <source>
        <dbReference type="PROSITE" id="PS50011"/>
    </source>
</evidence>
<protein>
    <submittedName>
        <fullName evidence="5">SNF1-related protein kinase catalytic subunit alpha KIN10</fullName>
    </submittedName>
</protein>